<dbReference type="HOGENOM" id="CLU_089643_0_0_0"/>
<dbReference type="OrthoDB" id="120496at2"/>
<reference evidence="3 4" key="1">
    <citation type="journal article" date="2014" name="Genome Announc.">
        <title>Genome Sequence and Methylome of Soil Bacterium Gemmatirosa kalamazoonensis KBS708T, a Member of the Rarely Cultivated Gemmatimonadetes Phylum.</title>
        <authorList>
            <person name="Debruyn J.M."/>
            <person name="Radosevich M."/>
            <person name="Wommack K.E."/>
            <person name="Polson S.W."/>
            <person name="Hauser L.J."/>
            <person name="Fawaz M.N."/>
            <person name="Korlach J."/>
            <person name="Tsai Y.C."/>
        </authorList>
    </citation>
    <scope>NUCLEOTIDE SEQUENCE [LARGE SCALE GENOMIC DNA]</scope>
    <source>
        <strain evidence="3 4">KBS708</strain>
    </source>
</reference>
<protein>
    <submittedName>
        <fullName evidence="3">Uncharacterized protein</fullName>
    </submittedName>
</protein>
<accession>W0RD14</accession>
<dbReference type="STRING" id="861299.J421_1482"/>
<dbReference type="KEGG" id="gba:J421_1482"/>
<name>W0RD14_9BACT</name>
<feature type="region of interest" description="Disordered" evidence="1">
    <location>
        <begin position="165"/>
        <end position="192"/>
    </location>
</feature>
<keyword evidence="2" id="KW-0812">Transmembrane</keyword>
<gene>
    <name evidence="3" type="ORF">J421_1482</name>
</gene>
<dbReference type="AlphaFoldDB" id="W0RD14"/>
<feature type="transmembrane region" description="Helical" evidence="2">
    <location>
        <begin position="104"/>
        <end position="121"/>
    </location>
</feature>
<dbReference type="Proteomes" id="UP000019151">
    <property type="component" value="Chromosome"/>
</dbReference>
<keyword evidence="4" id="KW-1185">Reference proteome</keyword>
<feature type="transmembrane region" description="Helical" evidence="2">
    <location>
        <begin position="80"/>
        <end position="98"/>
    </location>
</feature>
<organism evidence="3 4">
    <name type="scientific">Gemmatirosa kalamazoonensis</name>
    <dbReference type="NCBI Taxonomy" id="861299"/>
    <lineage>
        <taxon>Bacteria</taxon>
        <taxon>Pseudomonadati</taxon>
        <taxon>Gemmatimonadota</taxon>
        <taxon>Gemmatimonadia</taxon>
        <taxon>Gemmatimonadales</taxon>
        <taxon>Gemmatimonadaceae</taxon>
        <taxon>Gemmatirosa</taxon>
    </lineage>
</organism>
<evidence type="ECO:0000256" key="2">
    <source>
        <dbReference type="SAM" id="Phobius"/>
    </source>
</evidence>
<feature type="compositionally biased region" description="Basic and acidic residues" evidence="1">
    <location>
        <begin position="12"/>
        <end position="21"/>
    </location>
</feature>
<dbReference type="InParanoid" id="W0RD14"/>
<feature type="transmembrane region" description="Helical" evidence="2">
    <location>
        <begin position="201"/>
        <end position="234"/>
    </location>
</feature>
<dbReference type="EMBL" id="CP007128">
    <property type="protein sequence ID" value="AHG89019.1"/>
    <property type="molecule type" value="Genomic_DNA"/>
</dbReference>
<evidence type="ECO:0000313" key="3">
    <source>
        <dbReference type="EMBL" id="AHG89019.1"/>
    </source>
</evidence>
<evidence type="ECO:0000313" key="4">
    <source>
        <dbReference type="Proteomes" id="UP000019151"/>
    </source>
</evidence>
<feature type="transmembrane region" description="Helical" evidence="2">
    <location>
        <begin position="133"/>
        <end position="152"/>
    </location>
</feature>
<proteinExistence type="predicted"/>
<dbReference type="eggNOG" id="ENOG50330EI">
    <property type="taxonomic scope" value="Bacteria"/>
</dbReference>
<evidence type="ECO:0000256" key="1">
    <source>
        <dbReference type="SAM" id="MobiDB-lite"/>
    </source>
</evidence>
<sequence length="257" mass="26331">MTSESPGPSPSDDLRFDRVVRDAPGPDTTAAQPTVACAGCGRAIETEYWHLNGKSVCADCRRLVEAAAVPARGAGTWGRAVLYGLGAAIAGAVVYYAVVAITDFEIGIVAILIGYMVGWAVRKATGGRGARGFQILAAVLTYCAVGLAYTPLAFKGSQSATSAAADSARRAPNDSASTDSRTPVHAPSRTPSHAPSLAKALVVVFAFAFALPVIAVVGSLPSGLLSGAIIFFGLRQAWHMTGAPRVVVTGPYRVGAG</sequence>
<keyword evidence="2" id="KW-0472">Membrane</keyword>
<keyword evidence="2" id="KW-1133">Transmembrane helix</keyword>
<dbReference type="RefSeq" id="WP_148306200.1">
    <property type="nucleotide sequence ID" value="NZ_CP007128.1"/>
</dbReference>
<feature type="region of interest" description="Disordered" evidence="1">
    <location>
        <begin position="1"/>
        <end position="30"/>
    </location>
</feature>